<name>A0A845AHR2_9SPHN</name>
<evidence type="ECO:0000313" key="3">
    <source>
        <dbReference type="Proteomes" id="UP000439780"/>
    </source>
</evidence>
<gene>
    <name evidence="2" type="ORF">GRI58_05955</name>
</gene>
<comment type="caution">
    <text evidence="2">The sequence shown here is derived from an EMBL/GenBank/DDBJ whole genome shotgun (WGS) entry which is preliminary data.</text>
</comment>
<dbReference type="InterPro" id="IPR019533">
    <property type="entry name" value="Peptidase_S26"/>
</dbReference>
<organism evidence="2 3">
    <name type="scientific">Qipengyuania algicida</name>
    <dbReference type="NCBI Taxonomy" id="1836209"/>
    <lineage>
        <taxon>Bacteria</taxon>
        <taxon>Pseudomonadati</taxon>
        <taxon>Pseudomonadota</taxon>
        <taxon>Alphaproteobacteria</taxon>
        <taxon>Sphingomonadales</taxon>
        <taxon>Erythrobacteraceae</taxon>
        <taxon>Qipengyuania</taxon>
    </lineage>
</organism>
<dbReference type="GO" id="GO:0006465">
    <property type="term" value="P:signal peptide processing"/>
    <property type="evidence" value="ECO:0007669"/>
    <property type="project" value="InterPro"/>
</dbReference>
<evidence type="ECO:0000259" key="1">
    <source>
        <dbReference type="Pfam" id="PF10502"/>
    </source>
</evidence>
<dbReference type="Proteomes" id="UP000439780">
    <property type="component" value="Unassembled WGS sequence"/>
</dbReference>
<keyword evidence="3" id="KW-1185">Reference proteome</keyword>
<evidence type="ECO:0000313" key="2">
    <source>
        <dbReference type="EMBL" id="MXP28365.1"/>
    </source>
</evidence>
<dbReference type="SUPFAM" id="SSF51306">
    <property type="entry name" value="LexA/Signal peptidase"/>
    <property type="match status" value="1"/>
</dbReference>
<reference evidence="2 3" key="1">
    <citation type="submission" date="2019-12" db="EMBL/GenBank/DDBJ databases">
        <title>Genomic-based taxomic classification of the family Erythrobacteraceae.</title>
        <authorList>
            <person name="Xu L."/>
        </authorList>
    </citation>
    <scope>NUCLEOTIDE SEQUENCE [LARGE SCALE GENOMIC DNA]</scope>
    <source>
        <strain evidence="2 3">KEMB 9005-328</strain>
    </source>
</reference>
<dbReference type="InterPro" id="IPR036286">
    <property type="entry name" value="LexA/Signal_pep-like_sf"/>
</dbReference>
<sequence>MAGAAAAAALLSVAAPLPRVLVWNVTASVPTGLYHIGDPAGLHIGERVALDPPPGLRDYLAERGYLPAGVPLIKEVAALPGDTVCRNGLAITINGSLAGRARTRDRRGRVLPAWHGCRTVAHREIFLMNLRAPDSFDGRYFGPLPRDRVIGRARPVWTDEAGDGAHVWFAGPPRNSHPTVNEGDIP</sequence>
<accession>A0A845AHR2</accession>
<dbReference type="AlphaFoldDB" id="A0A845AHR2"/>
<dbReference type="Gene3D" id="2.10.109.10">
    <property type="entry name" value="Umud Fragment, subunit A"/>
    <property type="match status" value="1"/>
</dbReference>
<dbReference type="Pfam" id="PF10502">
    <property type="entry name" value="Peptidase_S26"/>
    <property type="match status" value="1"/>
</dbReference>
<dbReference type="OrthoDB" id="5360818at2"/>
<protein>
    <submittedName>
        <fullName evidence="2">S26 family signal peptidase</fullName>
    </submittedName>
</protein>
<dbReference type="EMBL" id="WTYA01000003">
    <property type="protein sequence ID" value="MXP28365.1"/>
    <property type="molecule type" value="Genomic_DNA"/>
</dbReference>
<dbReference type="GO" id="GO:0004252">
    <property type="term" value="F:serine-type endopeptidase activity"/>
    <property type="evidence" value="ECO:0007669"/>
    <property type="project" value="InterPro"/>
</dbReference>
<feature type="domain" description="Peptidase S26" evidence="1">
    <location>
        <begin position="5"/>
        <end position="157"/>
    </location>
</feature>
<proteinExistence type="predicted"/>